<protein>
    <recommendedName>
        <fullName evidence="3">DUF1902 domain-containing protein</fullName>
    </recommendedName>
</protein>
<proteinExistence type="predicted"/>
<evidence type="ECO:0000313" key="2">
    <source>
        <dbReference type="Proteomes" id="UP000646745"/>
    </source>
</evidence>
<sequence>MLGESMPSPQTISQAISDAMDYSIELESARGNLTQFQVNRLAQMVSKSGTGLCQTLIRDALVAEIERDYAAFDVAAERLIAHYPGESGMLLNMSNVALFTFDADIALKLLKLAMSGLSTDARALHHIAPVAWNCGDLELLMDVRRRLASMNGESESMRQWRSDEAVVNVLDGSGVGLDEYRAYVRGFYKLVREHTANLMNTRVGIDIDAVTYEDGQGKVVLQVFADLDPEALEALDEALIDRDCDETEVSPQLAGIVSCLARDFPANRVREVMQRDA</sequence>
<comment type="caution">
    <text evidence="1">The sequence shown here is derived from an EMBL/GenBank/DDBJ whole genome shotgun (WGS) entry which is preliminary data.</text>
</comment>
<name>A0ABQ3E9E2_9GAMM</name>
<evidence type="ECO:0008006" key="3">
    <source>
        <dbReference type="Google" id="ProtNLM"/>
    </source>
</evidence>
<keyword evidence="2" id="KW-1185">Reference proteome</keyword>
<organism evidence="1 2">
    <name type="scientific">Salinicola rhizosphaerae</name>
    <dbReference type="NCBI Taxonomy" id="1443141"/>
    <lineage>
        <taxon>Bacteria</taxon>
        <taxon>Pseudomonadati</taxon>
        <taxon>Pseudomonadota</taxon>
        <taxon>Gammaproteobacteria</taxon>
        <taxon>Oceanospirillales</taxon>
        <taxon>Halomonadaceae</taxon>
        <taxon>Salinicola</taxon>
    </lineage>
</organism>
<dbReference type="Proteomes" id="UP000646745">
    <property type="component" value="Unassembled WGS sequence"/>
</dbReference>
<accession>A0ABQ3E9E2</accession>
<evidence type="ECO:0000313" key="1">
    <source>
        <dbReference type="EMBL" id="GHB30640.1"/>
    </source>
</evidence>
<reference evidence="2" key="1">
    <citation type="journal article" date="2019" name="Int. J. Syst. Evol. Microbiol.">
        <title>The Global Catalogue of Microorganisms (GCM) 10K type strain sequencing project: providing services to taxonomists for standard genome sequencing and annotation.</title>
        <authorList>
            <consortium name="The Broad Institute Genomics Platform"/>
            <consortium name="The Broad Institute Genome Sequencing Center for Infectious Disease"/>
            <person name="Wu L."/>
            <person name="Ma J."/>
        </authorList>
    </citation>
    <scope>NUCLEOTIDE SEQUENCE [LARGE SCALE GENOMIC DNA]</scope>
    <source>
        <strain evidence="2">KCTC 32998</strain>
    </source>
</reference>
<gene>
    <name evidence="1" type="ORF">GCM10009038_31790</name>
</gene>
<dbReference type="EMBL" id="BMZI01000007">
    <property type="protein sequence ID" value="GHB30640.1"/>
    <property type="molecule type" value="Genomic_DNA"/>
</dbReference>